<name>A0A7J0EDA7_9ERIC</name>
<comment type="caution">
    <text evidence="1">The sequence shown here is derived from an EMBL/GenBank/DDBJ whole genome shotgun (WGS) entry which is preliminary data.</text>
</comment>
<reference evidence="1 2" key="1">
    <citation type="submission" date="2019-07" db="EMBL/GenBank/DDBJ databases">
        <title>De Novo Assembly of kiwifruit Actinidia rufa.</title>
        <authorList>
            <person name="Sugita-Konishi S."/>
            <person name="Sato K."/>
            <person name="Mori E."/>
            <person name="Abe Y."/>
            <person name="Kisaki G."/>
            <person name="Hamano K."/>
            <person name="Suezawa K."/>
            <person name="Otani M."/>
            <person name="Fukuda T."/>
            <person name="Manabe T."/>
            <person name="Gomi K."/>
            <person name="Tabuchi M."/>
            <person name="Akimitsu K."/>
            <person name="Kataoka I."/>
        </authorList>
    </citation>
    <scope>NUCLEOTIDE SEQUENCE [LARGE SCALE GENOMIC DNA]</scope>
    <source>
        <strain evidence="2">cv. Fuchu</strain>
    </source>
</reference>
<dbReference type="AlphaFoldDB" id="A0A7J0EDA7"/>
<dbReference type="OrthoDB" id="529273at2759"/>
<organism evidence="1 2">
    <name type="scientific">Actinidia rufa</name>
    <dbReference type="NCBI Taxonomy" id="165716"/>
    <lineage>
        <taxon>Eukaryota</taxon>
        <taxon>Viridiplantae</taxon>
        <taxon>Streptophyta</taxon>
        <taxon>Embryophyta</taxon>
        <taxon>Tracheophyta</taxon>
        <taxon>Spermatophyta</taxon>
        <taxon>Magnoliopsida</taxon>
        <taxon>eudicotyledons</taxon>
        <taxon>Gunneridae</taxon>
        <taxon>Pentapetalae</taxon>
        <taxon>asterids</taxon>
        <taxon>Ericales</taxon>
        <taxon>Actinidiaceae</taxon>
        <taxon>Actinidia</taxon>
    </lineage>
</organism>
<dbReference type="PANTHER" id="PTHR48437">
    <property type="entry name" value="INITIATOR BINDING DOMAIN-CONTAINING PROTEIN"/>
    <property type="match status" value="1"/>
</dbReference>
<keyword evidence="2" id="KW-1185">Reference proteome</keyword>
<dbReference type="InterPro" id="IPR007657">
    <property type="entry name" value="Glycosyltransferase_61"/>
</dbReference>
<gene>
    <name evidence="1" type="ORF">Acr_03g0011440</name>
</gene>
<dbReference type="PANTHER" id="PTHR48437:SF1">
    <property type="entry name" value="INITIATOR BINDING DOMAIN-CONTAINING PROTEIN"/>
    <property type="match status" value="1"/>
</dbReference>
<dbReference type="GO" id="GO:0016757">
    <property type="term" value="F:glycosyltransferase activity"/>
    <property type="evidence" value="ECO:0007669"/>
    <property type="project" value="InterPro"/>
</dbReference>
<evidence type="ECO:0000313" key="1">
    <source>
        <dbReference type="EMBL" id="GFY84370.1"/>
    </source>
</evidence>
<sequence length="223" mass="25410">MNMNERRLKIFLSLFVLSSISLSLYFSHFHHTPPSENHKSSTGNRHGLTENHHRLLAKPWPILPSYLSWSLNPKVPFRSCEGYFGNGFTRRIDVLKSSPDDNQKFDLAGGGGWFRCFYSETLRSSICEGGRIRMNPERIRMSIGGEKLEAVIGRGEDEELPVFDSGAFDMEAVDKSSTDRKLVDSEFLNQYLQNGAISKHTMRDLVDSIRLVSAKEFQCSEKK</sequence>
<evidence type="ECO:0000313" key="2">
    <source>
        <dbReference type="Proteomes" id="UP000585474"/>
    </source>
</evidence>
<protein>
    <submittedName>
        <fullName evidence="1">Uncharacterized protein</fullName>
    </submittedName>
</protein>
<dbReference type="Proteomes" id="UP000585474">
    <property type="component" value="Unassembled WGS sequence"/>
</dbReference>
<proteinExistence type="predicted"/>
<accession>A0A7J0EDA7</accession>
<dbReference type="EMBL" id="BJWL01000003">
    <property type="protein sequence ID" value="GFY84370.1"/>
    <property type="molecule type" value="Genomic_DNA"/>
</dbReference>